<dbReference type="Proteomes" id="UP000601027">
    <property type="component" value="Unassembled WGS sequence"/>
</dbReference>
<evidence type="ECO:0000313" key="2">
    <source>
        <dbReference type="Proteomes" id="UP000601027"/>
    </source>
</evidence>
<sequence length="106" mass="11969">MVEQRFDTFVMIDGRRLVAVSHRCPPGTVRDLWNVRVNGRAIGHRTFPHEVPHSVEVISRSVWRHLHGIAVDDCDTPGCHGTATMATWGHQSWCHTCAKRFALTGQ</sequence>
<protein>
    <submittedName>
        <fullName evidence="1">Uncharacterized protein</fullName>
    </submittedName>
</protein>
<keyword evidence="2" id="KW-1185">Reference proteome</keyword>
<comment type="caution">
    <text evidence="1">The sequence shown here is derived from an EMBL/GenBank/DDBJ whole genome shotgun (WGS) entry which is preliminary data.</text>
</comment>
<dbReference type="RefSeq" id="WP_203172971.1">
    <property type="nucleotide sequence ID" value="NZ_JAEVHM010000001.1"/>
</dbReference>
<accession>A0ABS1XMQ8</accession>
<organism evidence="1 2">
    <name type="scientific">Micromonospora parastrephiae</name>
    <dbReference type="NCBI Taxonomy" id="2806101"/>
    <lineage>
        <taxon>Bacteria</taxon>
        <taxon>Bacillati</taxon>
        <taxon>Actinomycetota</taxon>
        <taxon>Actinomycetes</taxon>
        <taxon>Micromonosporales</taxon>
        <taxon>Micromonosporaceae</taxon>
        <taxon>Micromonospora</taxon>
    </lineage>
</organism>
<dbReference type="EMBL" id="JAEVHM010000001">
    <property type="protein sequence ID" value="MBM0230499.1"/>
    <property type="molecule type" value="Genomic_DNA"/>
</dbReference>
<evidence type="ECO:0000313" key="1">
    <source>
        <dbReference type="EMBL" id="MBM0230499.1"/>
    </source>
</evidence>
<reference evidence="1 2" key="1">
    <citation type="submission" date="2021-01" db="EMBL/GenBank/DDBJ databases">
        <title>Draft genome sequence of Micromonospora sp. strain STR1_7.</title>
        <authorList>
            <person name="Karlyshev A."/>
            <person name="Jawad R."/>
        </authorList>
    </citation>
    <scope>NUCLEOTIDE SEQUENCE [LARGE SCALE GENOMIC DNA]</scope>
    <source>
        <strain evidence="1 2">STR1-7</strain>
    </source>
</reference>
<gene>
    <name evidence="1" type="ORF">JNW91_00590</name>
</gene>
<proteinExistence type="predicted"/>
<name>A0ABS1XMQ8_9ACTN</name>